<gene>
    <name evidence="2" type="ORF">V6N12_061391</name>
</gene>
<feature type="compositionally biased region" description="Polar residues" evidence="1">
    <location>
        <begin position="1"/>
        <end position="10"/>
    </location>
</feature>
<reference evidence="2 3" key="1">
    <citation type="journal article" date="2024" name="G3 (Bethesda)">
        <title>Genome assembly of Hibiscus sabdariffa L. provides insights into metabolisms of medicinal natural products.</title>
        <authorList>
            <person name="Kim T."/>
        </authorList>
    </citation>
    <scope>NUCLEOTIDE SEQUENCE [LARGE SCALE GENOMIC DNA]</scope>
    <source>
        <strain evidence="2">TK-2024</strain>
        <tissue evidence="2">Old leaves</tissue>
    </source>
</reference>
<dbReference type="EMBL" id="JBBPBM010000021">
    <property type="protein sequence ID" value="KAK8548477.1"/>
    <property type="molecule type" value="Genomic_DNA"/>
</dbReference>
<comment type="caution">
    <text evidence="2">The sequence shown here is derived from an EMBL/GenBank/DDBJ whole genome shotgun (WGS) entry which is preliminary data.</text>
</comment>
<evidence type="ECO:0000313" key="3">
    <source>
        <dbReference type="Proteomes" id="UP001472677"/>
    </source>
</evidence>
<protein>
    <submittedName>
        <fullName evidence="2">Uncharacterized protein</fullName>
    </submittedName>
</protein>
<dbReference type="Proteomes" id="UP001472677">
    <property type="component" value="Unassembled WGS sequence"/>
</dbReference>
<organism evidence="2 3">
    <name type="scientific">Hibiscus sabdariffa</name>
    <name type="common">roselle</name>
    <dbReference type="NCBI Taxonomy" id="183260"/>
    <lineage>
        <taxon>Eukaryota</taxon>
        <taxon>Viridiplantae</taxon>
        <taxon>Streptophyta</taxon>
        <taxon>Embryophyta</taxon>
        <taxon>Tracheophyta</taxon>
        <taxon>Spermatophyta</taxon>
        <taxon>Magnoliopsida</taxon>
        <taxon>eudicotyledons</taxon>
        <taxon>Gunneridae</taxon>
        <taxon>Pentapetalae</taxon>
        <taxon>rosids</taxon>
        <taxon>malvids</taxon>
        <taxon>Malvales</taxon>
        <taxon>Malvaceae</taxon>
        <taxon>Malvoideae</taxon>
        <taxon>Hibiscus</taxon>
    </lineage>
</organism>
<evidence type="ECO:0000256" key="1">
    <source>
        <dbReference type="SAM" id="MobiDB-lite"/>
    </source>
</evidence>
<accession>A0ABR2DWX2</accession>
<sequence>MLWSTTVSTVSPGPNPNSTPHSSPSPVVASSFSFDFLLISSIMNNTQALDMFPYSERTCRVARSFSGLSASFASTWSNMAGPPGCAIQKREFQSDMPKG</sequence>
<proteinExistence type="predicted"/>
<feature type="compositionally biased region" description="Low complexity" evidence="1">
    <location>
        <begin position="16"/>
        <end position="26"/>
    </location>
</feature>
<keyword evidence="3" id="KW-1185">Reference proteome</keyword>
<feature type="region of interest" description="Disordered" evidence="1">
    <location>
        <begin position="1"/>
        <end position="26"/>
    </location>
</feature>
<name>A0ABR2DWX2_9ROSI</name>
<evidence type="ECO:0000313" key="2">
    <source>
        <dbReference type="EMBL" id="KAK8548477.1"/>
    </source>
</evidence>